<dbReference type="AlphaFoldDB" id="A0AAN8XG08"/>
<evidence type="ECO:0000313" key="2">
    <source>
        <dbReference type="EMBL" id="KAK7082682.1"/>
    </source>
</evidence>
<organism evidence="2 3">
    <name type="scientific">Halocaridina rubra</name>
    <name type="common">Hawaiian red shrimp</name>
    <dbReference type="NCBI Taxonomy" id="373956"/>
    <lineage>
        <taxon>Eukaryota</taxon>
        <taxon>Metazoa</taxon>
        <taxon>Ecdysozoa</taxon>
        <taxon>Arthropoda</taxon>
        <taxon>Crustacea</taxon>
        <taxon>Multicrustacea</taxon>
        <taxon>Malacostraca</taxon>
        <taxon>Eumalacostraca</taxon>
        <taxon>Eucarida</taxon>
        <taxon>Decapoda</taxon>
        <taxon>Pleocyemata</taxon>
        <taxon>Caridea</taxon>
        <taxon>Atyoidea</taxon>
        <taxon>Atyidae</taxon>
        <taxon>Halocaridina</taxon>
    </lineage>
</organism>
<evidence type="ECO:0000313" key="3">
    <source>
        <dbReference type="Proteomes" id="UP001381693"/>
    </source>
</evidence>
<dbReference type="InterPro" id="IPR031314">
    <property type="entry name" value="DNK_dom"/>
</dbReference>
<evidence type="ECO:0000259" key="1">
    <source>
        <dbReference type="Pfam" id="PF01712"/>
    </source>
</evidence>
<dbReference type="CDD" id="cd01673">
    <property type="entry name" value="dNK"/>
    <property type="match status" value="1"/>
</dbReference>
<dbReference type="PANTHER" id="PTHR10513:SF38">
    <property type="entry name" value="DEOXYNUCLEOSIDE KINASE-LIKE PROTEIN"/>
    <property type="match status" value="1"/>
</dbReference>
<sequence>MGAIRKLAPFLMCQCHSFYQYLAGKAFNFCVSNVNGFVTPSLSWRKLSRMCSKVLTESPMKLPVAEEAVVDLEKGCNLLDPAVKKLFTSTSPSTSPLKTGAEAKPTMSLFPASLFLQRSFDIMTANASSDKKREARPFTVSIEGNIGSGKSTFLQHFSALPGVSTFQEPLNLWTNLQGHNLLGKLYEDPERWSFLFQSYVQLTRLGIHLQKTDCPVKLIERSLQNNRYCFVESALDSGKLKGAEYSVLCEYYDLLESKLDIGIDLIVYLRSTPEVVHNRMLKRGRAEEAGVPLEYLKLVHNYYEKWLLQHQPRAPPAPVLIIDANKELGEVVKEYNENKSFIMGEKPLIIPTAMKR</sequence>
<gene>
    <name evidence="2" type="ORF">SK128_008804</name>
</gene>
<dbReference type="Gene3D" id="3.40.50.300">
    <property type="entry name" value="P-loop containing nucleotide triphosphate hydrolases"/>
    <property type="match status" value="1"/>
</dbReference>
<comment type="caution">
    <text evidence="2">The sequence shown here is derived from an EMBL/GenBank/DDBJ whole genome shotgun (WGS) entry which is preliminary data.</text>
</comment>
<protein>
    <recommendedName>
        <fullName evidence="1">Deoxynucleoside kinase domain-containing protein</fullName>
    </recommendedName>
</protein>
<dbReference type="InterPro" id="IPR027417">
    <property type="entry name" value="P-loop_NTPase"/>
</dbReference>
<dbReference type="FunFam" id="3.40.50.300:FF:001571">
    <property type="entry name" value="Deoxynucleoside kinase"/>
    <property type="match status" value="1"/>
</dbReference>
<dbReference type="GO" id="GO:0005739">
    <property type="term" value="C:mitochondrion"/>
    <property type="evidence" value="ECO:0007669"/>
    <property type="project" value="TreeGrafter"/>
</dbReference>
<dbReference type="InterPro" id="IPR050566">
    <property type="entry name" value="Deoxyribonucleoside_kinase"/>
</dbReference>
<dbReference type="PANTHER" id="PTHR10513">
    <property type="entry name" value="DEOXYNUCLEOSIDE KINASE"/>
    <property type="match status" value="1"/>
</dbReference>
<reference evidence="2 3" key="1">
    <citation type="submission" date="2023-11" db="EMBL/GenBank/DDBJ databases">
        <title>Halocaridina rubra genome assembly.</title>
        <authorList>
            <person name="Smith C."/>
        </authorList>
    </citation>
    <scope>NUCLEOTIDE SEQUENCE [LARGE SCALE GENOMIC DNA]</scope>
    <source>
        <strain evidence="2">EP-1</strain>
        <tissue evidence="2">Whole</tissue>
    </source>
</reference>
<name>A0AAN8XG08_HALRR</name>
<proteinExistence type="predicted"/>
<feature type="domain" description="Deoxynucleoside kinase" evidence="1">
    <location>
        <begin position="140"/>
        <end position="331"/>
    </location>
</feature>
<keyword evidence="3" id="KW-1185">Reference proteome</keyword>
<dbReference type="EMBL" id="JAXCGZ010003922">
    <property type="protein sequence ID" value="KAK7082682.1"/>
    <property type="molecule type" value="Genomic_DNA"/>
</dbReference>
<accession>A0AAN8XG08</accession>
<dbReference type="Pfam" id="PF01712">
    <property type="entry name" value="dNK"/>
    <property type="match status" value="1"/>
</dbReference>
<dbReference type="Proteomes" id="UP001381693">
    <property type="component" value="Unassembled WGS sequence"/>
</dbReference>
<dbReference type="GO" id="GO:0019136">
    <property type="term" value="F:deoxynucleoside kinase activity"/>
    <property type="evidence" value="ECO:0007669"/>
    <property type="project" value="TreeGrafter"/>
</dbReference>
<dbReference type="SUPFAM" id="SSF52540">
    <property type="entry name" value="P-loop containing nucleoside triphosphate hydrolases"/>
    <property type="match status" value="1"/>
</dbReference>